<keyword evidence="4 8" id="KW-1133">Transmembrane helix</keyword>
<proteinExistence type="predicted"/>
<evidence type="ECO:0000256" key="1">
    <source>
        <dbReference type="ARBA" id="ARBA00004651"/>
    </source>
</evidence>
<comment type="caution">
    <text evidence="9">The sequence shown here is derived from an EMBL/GenBank/DDBJ whole genome shotgun (WGS) entry which is preliminary data.</text>
</comment>
<reference evidence="9" key="1">
    <citation type="submission" date="2020-11" db="EMBL/GenBank/DDBJ databases">
        <authorList>
            <person name="Whitehead M."/>
        </authorList>
    </citation>
    <scope>NUCLEOTIDE SEQUENCE</scope>
    <source>
        <strain evidence="9">EGII</strain>
    </source>
</reference>
<keyword evidence="5 8" id="KW-0472">Membrane</keyword>
<keyword evidence="10" id="KW-1185">Reference proteome</keyword>
<evidence type="ECO:0000256" key="5">
    <source>
        <dbReference type="ARBA" id="ARBA00023136"/>
    </source>
</evidence>
<dbReference type="Proteomes" id="UP000606786">
    <property type="component" value="Unassembled WGS sequence"/>
</dbReference>
<keyword evidence="3 8" id="KW-0812">Transmembrane</keyword>
<protein>
    <submittedName>
        <fullName evidence="9">(Mediterranean fruit fly) hypothetical protein</fullName>
    </submittedName>
</protein>
<evidence type="ECO:0000313" key="10">
    <source>
        <dbReference type="Proteomes" id="UP000606786"/>
    </source>
</evidence>
<keyword evidence="6" id="KW-0675">Receptor</keyword>
<dbReference type="GO" id="GO:0005886">
    <property type="term" value="C:plasma membrane"/>
    <property type="evidence" value="ECO:0007669"/>
    <property type="project" value="UniProtKB-SubCell"/>
</dbReference>
<evidence type="ECO:0000256" key="6">
    <source>
        <dbReference type="ARBA" id="ARBA00023170"/>
    </source>
</evidence>
<gene>
    <name evidence="9" type="ORF">CCAP1982_LOCUS21840</name>
</gene>
<dbReference type="EMBL" id="CAJHJT010000056">
    <property type="protein sequence ID" value="CAD7013820.1"/>
    <property type="molecule type" value="Genomic_DNA"/>
</dbReference>
<evidence type="ECO:0000256" key="2">
    <source>
        <dbReference type="ARBA" id="ARBA00022475"/>
    </source>
</evidence>
<accession>A0A811VEU9</accession>
<name>A0A811VEU9_CERCA</name>
<sequence>MDSLLAAIQNESYYSTLVLWRHQPADCFAELSDWGSENLTTKLIFDSNYTKYLNGYLNRAVLNVVCLDDFVDLFMLENLAESLQHMRETRLLFLLKNFTTQPVYELEELFNFCHAQQMLNVLAVGRDFATTGDFYTFQRFPNFTVECNQWPGTFYPNRLRDLQGYEFITMHSQSEPGSIVYTDRLGNKCSSGYVYKLISNFVQKLNGSLTYRAPVNVGASIEISVLADLTSSYEVDIPIGLQMPVENMSLYAFSNIVEISNWMPMLPRAGYIERYLIYKYIFQSNTLIIDVLVFVILSLLYTCIVNGQKRRRRSATCLITWKDIVFNDKIFRGVIGLSFQLWRERNYKFYLLYLLIFLQGLIWSTIYSAQLHAYSSRPPSGEQIKSYDDLRASNVKIAIPLEEYELLENVMPVEFMQKYRDIFLVMPDLRDFYTLRTSLDTHFAYSTHTEIWAMVERQQRYFTQRLFRVSDEVQFHRQILLAVPLAENSVYRATFNAYLLDMQAYGFWAHWTAISLYEMVKAGKLTFEDLSKTRGNEALKFVDLYYIWWIYIFGIAMGTLCFIAEVVRERFTLGEAQHHLLLIWRELREQFV</sequence>
<dbReference type="AlphaFoldDB" id="A0A811VEU9"/>
<comment type="subcellular location">
    <subcellularLocation>
        <location evidence="1">Cell membrane</location>
        <topology evidence="1">Multi-pass membrane protein</topology>
    </subcellularLocation>
</comment>
<dbReference type="OrthoDB" id="7852744at2759"/>
<dbReference type="InterPro" id="IPR052192">
    <property type="entry name" value="Insect_Ionotropic_Sensory_Rcpt"/>
</dbReference>
<evidence type="ECO:0000313" key="9">
    <source>
        <dbReference type="EMBL" id="CAD7013820.1"/>
    </source>
</evidence>
<evidence type="ECO:0000256" key="7">
    <source>
        <dbReference type="ARBA" id="ARBA00023180"/>
    </source>
</evidence>
<keyword evidence="7" id="KW-0325">Glycoprotein</keyword>
<keyword evidence="2" id="KW-1003">Cell membrane</keyword>
<feature type="transmembrane region" description="Helical" evidence="8">
    <location>
        <begin position="287"/>
        <end position="305"/>
    </location>
</feature>
<organism evidence="9 10">
    <name type="scientific">Ceratitis capitata</name>
    <name type="common">Mediterranean fruit fly</name>
    <name type="synonym">Tephritis capitata</name>
    <dbReference type="NCBI Taxonomy" id="7213"/>
    <lineage>
        <taxon>Eukaryota</taxon>
        <taxon>Metazoa</taxon>
        <taxon>Ecdysozoa</taxon>
        <taxon>Arthropoda</taxon>
        <taxon>Hexapoda</taxon>
        <taxon>Insecta</taxon>
        <taxon>Pterygota</taxon>
        <taxon>Neoptera</taxon>
        <taxon>Endopterygota</taxon>
        <taxon>Diptera</taxon>
        <taxon>Brachycera</taxon>
        <taxon>Muscomorpha</taxon>
        <taxon>Tephritoidea</taxon>
        <taxon>Tephritidae</taxon>
        <taxon>Ceratitis</taxon>
        <taxon>Ceratitis</taxon>
    </lineage>
</organism>
<evidence type="ECO:0000256" key="8">
    <source>
        <dbReference type="SAM" id="Phobius"/>
    </source>
</evidence>
<dbReference type="PANTHER" id="PTHR42643:SF41">
    <property type="entry name" value="IONOTROPIC RECEPTOR 20A-RELATED"/>
    <property type="match status" value="1"/>
</dbReference>
<evidence type="ECO:0000256" key="3">
    <source>
        <dbReference type="ARBA" id="ARBA00022692"/>
    </source>
</evidence>
<evidence type="ECO:0000256" key="4">
    <source>
        <dbReference type="ARBA" id="ARBA00022989"/>
    </source>
</evidence>
<feature type="transmembrane region" description="Helical" evidence="8">
    <location>
        <begin position="349"/>
        <end position="369"/>
    </location>
</feature>
<dbReference type="SUPFAM" id="SSF53850">
    <property type="entry name" value="Periplasmic binding protein-like II"/>
    <property type="match status" value="1"/>
</dbReference>
<dbReference type="PANTHER" id="PTHR42643">
    <property type="entry name" value="IONOTROPIC RECEPTOR 20A-RELATED"/>
    <property type="match status" value="1"/>
</dbReference>
<feature type="transmembrane region" description="Helical" evidence="8">
    <location>
        <begin position="546"/>
        <end position="567"/>
    </location>
</feature>